<accession>A0ABY1LM94</accession>
<keyword evidence="4" id="KW-0689">Ribosomal protein</keyword>
<dbReference type="PANTHER" id="PTHR43877">
    <property type="entry name" value="AMINOALKYLPHOSPHONATE N-ACETYLTRANSFERASE-RELATED-RELATED"/>
    <property type="match status" value="1"/>
</dbReference>
<keyword evidence="4" id="KW-0687">Ribonucleoprotein</keyword>
<feature type="domain" description="N-acetyltransferase" evidence="3">
    <location>
        <begin position="5"/>
        <end position="150"/>
    </location>
</feature>
<dbReference type="RefSeq" id="WP_064296979.1">
    <property type="nucleotide sequence ID" value="NZ_FUZO01000001.1"/>
</dbReference>
<keyword evidence="5" id="KW-1185">Reference proteome</keyword>
<evidence type="ECO:0000313" key="4">
    <source>
        <dbReference type="EMBL" id="SKC60481.1"/>
    </source>
</evidence>
<keyword evidence="1" id="KW-0808">Transferase</keyword>
<organism evidence="4 5">
    <name type="scientific">Plantibacter cousiniae</name>
    <name type="common">nom. nud.</name>
    <dbReference type="NCBI Taxonomy" id="199709"/>
    <lineage>
        <taxon>Bacteria</taxon>
        <taxon>Bacillati</taxon>
        <taxon>Actinomycetota</taxon>
        <taxon>Actinomycetes</taxon>
        <taxon>Micrococcales</taxon>
        <taxon>Microbacteriaceae</taxon>
        <taxon>Plantibacter</taxon>
    </lineage>
</organism>
<dbReference type="EMBL" id="FUZO01000001">
    <property type="protein sequence ID" value="SKC60481.1"/>
    <property type="molecule type" value="Genomic_DNA"/>
</dbReference>
<proteinExistence type="predicted"/>
<dbReference type="SUPFAM" id="SSF55729">
    <property type="entry name" value="Acyl-CoA N-acyltransferases (Nat)"/>
    <property type="match status" value="1"/>
</dbReference>
<dbReference type="PROSITE" id="PS51186">
    <property type="entry name" value="GNAT"/>
    <property type="match status" value="1"/>
</dbReference>
<protein>
    <submittedName>
        <fullName evidence="4">Ribosomal protein S18 acetylase RimI</fullName>
    </submittedName>
</protein>
<keyword evidence="2" id="KW-0012">Acyltransferase</keyword>
<evidence type="ECO:0000256" key="2">
    <source>
        <dbReference type="ARBA" id="ARBA00023315"/>
    </source>
</evidence>
<evidence type="ECO:0000259" key="3">
    <source>
        <dbReference type="PROSITE" id="PS51186"/>
    </source>
</evidence>
<dbReference type="Pfam" id="PF13508">
    <property type="entry name" value="Acetyltransf_7"/>
    <property type="match status" value="1"/>
</dbReference>
<reference evidence="4 5" key="1">
    <citation type="submission" date="2017-02" db="EMBL/GenBank/DDBJ databases">
        <authorList>
            <person name="Varghese N."/>
            <person name="Submissions S."/>
        </authorList>
    </citation>
    <scope>NUCLEOTIDE SEQUENCE [LARGE SCALE GENOMIC DNA]</scope>
    <source>
        <strain evidence="4 5">VKM Ac-1787</strain>
    </source>
</reference>
<dbReference type="Gene3D" id="3.40.630.30">
    <property type="match status" value="1"/>
</dbReference>
<evidence type="ECO:0000256" key="1">
    <source>
        <dbReference type="ARBA" id="ARBA00022679"/>
    </source>
</evidence>
<dbReference type="InterPro" id="IPR016181">
    <property type="entry name" value="Acyl_CoA_acyltransferase"/>
</dbReference>
<comment type="caution">
    <text evidence="4">The sequence shown here is derived from an EMBL/GenBank/DDBJ whole genome shotgun (WGS) entry which is preliminary data.</text>
</comment>
<dbReference type="InterPro" id="IPR050832">
    <property type="entry name" value="Bact_Acetyltransf"/>
</dbReference>
<name>A0ABY1LM94_9MICO</name>
<dbReference type="CDD" id="cd04301">
    <property type="entry name" value="NAT_SF"/>
    <property type="match status" value="1"/>
</dbReference>
<sequence length="150" mass="16338">MVASFSIRRGQPDDRSAVFALAGQLITGSIPPAADDFMAAYNNVMRPREDETNVLYVAVDEANRVVGYTLMTVSRLLHAAGLTAHLQELVVDETARGAGIGSALVEANEHYAVERGARQLTMSTSRAGDFYRRLGYNVTAEFYKKILPLG</sequence>
<evidence type="ECO:0000313" key="5">
    <source>
        <dbReference type="Proteomes" id="UP000190827"/>
    </source>
</evidence>
<dbReference type="InterPro" id="IPR000182">
    <property type="entry name" value="GNAT_dom"/>
</dbReference>
<gene>
    <name evidence="4" type="ORF">SAMN06295973_2397</name>
</gene>
<dbReference type="Proteomes" id="UP000190827">
    <property type="component" value="Unassembled WGS sequence"/>
</dbReference>
<dbReference type="GO" id="GO:0005840">
    <property type="term" value="C:ribosome"/>
    <property type="evidence" value="ECO:0007669"/>
    <property type="project" value="UniProtKB-KW"/>
</dbReference>